<gene>
    <name evidence="11" type="ORF">SAMN05878282_110148</name>
</gene>
<keyword evidence="4" id="KW-0547">Nucleotide-binding</keyword>
<feature type="transmembrane region" description="Helical" evidence="9">
    <location>
        <begin position="218"/>
        <end position="237"/>
    </location>
</feature>
<dbReference type="CDD" id="cd00082">
    <property type="entry name" value="HisKA"/>
    <property type="match status" value="1"/>
</dbReference>
<feature type="transmembrane region" description="Helical" evidence="9">
    <location>
        <begin position="370"/>
        <end position="387"/>
    </location>
</feature>
<keyword evidence="6" id="KW-0067">ATP-binding</keyword>
<dbReference type="InterPro" id="IPR011623">
    <property type="entry name" value="7TMR_DISM_rcpt_extracell_dom1"/>
</dbReference>
<dbReference type="EMBL" id="FTMP01000010">
    <property type="protein sequence ID" value="SIQ92816.1"/>
    <property type="molecule type" value="Genomic_DNA"/>
</dbReference>
<evidence type="ECO:0000259" key="10">
    <source>
        <dbReference type="PROSITE" id="PS50109"/>
    </source>
</evidence>
<accession>A0A1N6WS08</accession>
<reference evidence="11 12" key="1">
    <citation type="submission" date="2017-01" db="EMBL/GenBank/DDBJ databases">
        <authorList>
            <person name="Mah S.A."/>
            <person name="Swanson W.J."/>
            <person name="Moy G.W."/>
            <person name="Vacquier V.D."/>
        </authorList>
    </citation>
    <scope>NUCLEOTIDE SEQUENCE [LARGE SCALE GENOMIC DNA]</scope>
    <source>
        <strain evidence="11 12">RU36E</strain>
    </source>
</reference>
<dbReference type="InterPro" id="IPR050351">
    <property type="entry name" value="BphY/WalK/GraS-like"/>
</dbReference>
<dbReference type="Pfam" id="PF07696">
    <property type="entry name" value="7TMR-DISMED2"/>
    <property type="match status" value="1"/>
</dbReference>
<dbReference type="PANTHER" id="PTHR42878">
    <property type="entry name" value="TWO-COMPONENT HISTIDINE KINASE"/>
    <property type="match status" value="1"/>
</dbReference>
<sequence>MVASRAMKTIQHILLFWLLGLPGFVQAAVLQLQAGSGAIPVSGYLQRLDDPHAALTAQQALQAEGWQALPSSLSAGYTSAYVWLRLEVRPTDAGEQRWMLRLSNALLDDVRVYQRDADGRWQERRAGENLARELWPIDYRSAVFPLRLQGQQNEVVLLRLQTKNALSVSLDFMEATEFGQAGRREYIAYGLYFGIYLMLFGFHVIFWRMTQAPESGWYLLYVGCCVWIEGLTIGLPQQLFGIPVRLSDPLLGVAMALSLPIGTVFACRQLALSQVYKRFSNSLTALTWLLGGLAALAVLFGFFRQAVPLVLSTSLATIPLMLSTALWLLWRGHRPARFYLLAFGIFYAGVLVAFLRNFGVVPANFWTDHAVAIGTLLHMSAMSLRIISHYNRLKRDKQLAQAQNTALIQQQNAHLESQVALRTRELNEELQRREQLELELRATLAREQRVREEQSDFVAMVSHEFRTPLAIISTSAQQLSRHLDAAPEKSLRRCQNIRDAGARLLALVDDYLTYDRMADAQPASRFAACDLSVLLAGLQSGYPSERISFDNRLDTGSYWCDAGLLHVAVRNLLANADRHAPQGAVIELLASEQDGVVDLQVRHPGALIAEDERDRLFHKYYRGRQAQTSPGAGLGLFMVRRIAELHGGEVTLLSFGGDEAICFLLRLRLAQVAAGIEESIEMMPG</sequence>
<keyword evidence="7" id="KW-0902">Two-component regulatory system</keyword>
<dbReference type="InterPro" id="IPR005467">
    <property type="entry name" value="His_kinase_dom"/>
</dbReference>
<dbReference type="InterPro" id="IPR003594">
    <property type="entry name" value="HATPase_dom"/>
</dbReference>
<protein>
    <recommendedName>
        <fullName evidence="2">histidine kinase</fullName>
        <ecNumber evidence="2">2.7.13.3</ecNumber>
    </recommendedName>
</protein>
<dbReference type="Proteomes" id="UP000185841">
    <property type="component" value="Unassembled WGS sequence"/>
</dbReference>
<evidence type="ECO:0000256" key="4">
    <source>
        <dbReference type="ARBA" id="ARBA00022741"/>
    </source>
</evidence>
<name>A0A1N6WS08_AQUAC</name>
<keyword evidence="5 11" id="KW-0418">Kinase</keyword>
<dbReference type="GO" id="GO:0007234">
    <property type="term" value="P:osmosensory signaling via phosphorelay pathway"/>
    <property type="evidence" value="ECO:0007669"/>
    <property type="project" value="TreeGrafter"/>
</dbReference>
<evidence type="ECO:0000256" key="8">
    <source>
        <dbReference type="SAM" id="Coils"/>
    </source>
</evidence>
<dbReference type="SUPFAM" id="SSF55874">
    <property type="entry name" value="ATPase domain of HSP90 chaperone/DNA topoisomerase II/histidine kinase"/>
    <property type="match status" value="1"/>
</dbReference>
<dbReference type="Gene3D" id="1.10.287.130">
    <property type="match status" value="1"/>
</dbReference>
<dbReference type="SUPFAM" id="SSF47384">
    <property type="entry name" value="Homodimeric domain of signal transducing histidine kinase"/>
    <property type="match status" value="1"/>
</dbReference>
<dbReference type="Pfam" id="PF02518">
    <property type="entry name" value="HATPase_c"/>
    <property type="match status" value="1"/>
</dbReference>
<keyword evidence="9" id="KW-0472">Membrane</keyword>
<dbReference type="InterPro" id="IPR036890">
    <property type="entry name" value="HATPase_C_sf"/>
</dbReference>
<dbReference type="AlphaFoldDB" id="A0A1N6WS08"/>
<keyword evidence="8" id="KW-0175">Coiled coil</keyword>
<dbReference type="GO" id="GO:0005524">
    <property type="term" value="F:ATP binding"/>
    <property type="evidence" value="ECO:0007669"/>
    <property type="project" value="UniProtKB-KW"/>
</dbReference>
<dbReference type="PANTHER" id="PTHR42878:SF7">
    <property type="entry name" value="SENSOR HISTIDINE KINASE GLRK"/>
    <property type="match status" value="1"/>
</dbReference>
<evidence type="ECO:0000256" key="3">
    <source>
        <dbReference type="ARBA" id="ARBA00022679"/>
    </source>
</evidence>
<dbReference type="SMART" id="SM00388">
    <property type="entry name" value="HisKA"/>
    <property type="match status" value="1"/>
</dbReference>
<keyword evidence="9" id="KW-0812">Transmembrane</keyword>
<dbReference type="EC" id="2.7.13.3" evidence="2"/>
<organism evidence="11 12">
    <name type="scientific">Aquipseudomonas alcaligenes</name>
    <name type="common">Pseudomonas alcaligenes</name>
    <dbReference type="NCBI Taxonomy" id="43263"/>
    <lineage>
        <taxon>Bacteria</taxon>
        <taxon>Pseudomonadati</taxon>
        <taxon>Pseudomonadota</taxon>
        <taxon>Gammaproteobacteria</taxon>
        <taxon>Pseudomonadales</taxon>
        <taxon>Pseudomonadaceae</taxon>
        <taxon>Aquipseudomonas</taxon>
    </lineage>
</organism>
<dbReference type="CDD" id="cd00075">
    <property type="entry name" value="HATPase"/>
    <property type="match status" value="1"/>
</dbReference>
<proteinExistence type="predicted"/>
<dbReference type="InterPro" id="IPR003661">
    <property type="entry name" value="HisK_dim/P_dom"/>
</dbReference>
<keyword evidence="9" id="KW-1133">Transmembrane helix</keyword>
<feature type="transmembrane region" description="Helical" evidence="9">
    <location>
        <begin position="337"/>
        <end position="358"/>
    </location>
</feature>
<feature type="transmembrane region" description="Helical" evidence="9">
    <location>
        <begin position="186"/>
        <end position="206"/>
    </location>
</feature>
<evidence type="ECO:0000256" key="1">
    <source>
        <dbReference type="ARBA" id="ARBA00000085"/>
    </source>
</evidence>
<evidence type="ECO:0000256" key="9">
    <source>
        <dbReference type="SAM" id="Phobius"/>
    </source>
</evidence>
<dbReference type="Gene3D" id="3.30.565.10">
    <property type="entry name" value="Histidine kinase-like ATPase, C-terminal domain"/>
    <property type="match status" value="1"/>
</dbReference>
<dbReference type="SMART" id="SM00387">
    <property type="entry name" value="HATPase_c"/>
    <property type="match status" value="1"/>
</dbReference>
<evidence type="ECO:0000313" key="11">
    <source>
        <dbReference type="EMBL" id="SIQ92816.1"/>
    </source>
</evidence>
<dbReference type="GO" id="GO:0000156">
    <property type="term" value="F:phosphorelay response regulator activity"/>
    <property type="evidence" value="ECO:0007669"/>
    <property type="project" value="TreeGrafter"/>
</dbReference>
<dbReference type="GO" id="GO:0030295">
    <property type="term" value="F:protein kinase activator activity"/>
    <property type="evidence" value="ECO:0007669"/>
    <property type="project" value="TreeGrafter"/>
</dbReference>
<evidence type="ECO:0000256" key="6">
    <source>
        <dbReference type="ARBA" id="ARBA00022840"/>
    </source>
</evidence>
<feature type="transmembrane region" description="Helical" evidence="9">
    <location>
        <begin position="249"/>
        <end position="271"/>
    </location>
</feature>
<dbReference type="GO" id="GO:0000155">
    <property type="term" value="F:phosphorelay sensor kinase activity"/>
    <property type="evidence" value="ECO:0007669"/>
    <property type="project" value="InterPro"/>
</dbReference>
<dbReference type="Pfam" id="PF07695">
    <property type="entry name" value="7TMR-DISM_7TM"/>
    <property type="match status" value="1"/>
</dbReference>
<evidence type="ECO:0000256" key="5">
    <source>
        <dbReference type="ARBA" id="ARBA00022777"/>
    </source>
</evidence>
<dbReference type="InterPro" id="IPR036097">
    <property type="entry name" value="HisK_dim/P_sf"/>
</dbReference>
<comment type="catalytic activity">
    <reaction evidence="1">
        <text>ATP + protein L-histidine = ADP + protein N-phospho-L-histidine.</text>
        <dbReference type="EC" id="2.7.13.3"/>
    </reaction>
</comment>
<evidence type="ECO:0000256" key="7">
    <source>
        <dbReference type="ARBA" id="ARBA00023012"/>
    </source>
</evidence>
<dbReference type="Gene3D" id="2.60.40.2380">
    <property type="match status" value="1"/>
</dbReference>
<evidence type="ECO:0000313" key="12">
    <source>
        <dbReference type="Proteomes" id="UP000185841"/>
    </source>
</evidence>
<dbReference type="InterPro" id="IPR011622">
    <property type="entry name" value="7TMR_DISM_rcpt_extracell_dom2"/>
</dbReference>
<dbReference type="PROSITE" id="PS50109">
    <property type="entry name" value="HIS_KIN"/>
    <property type="match status" value="1"/>
</dbReference>
<feature type="coiled-coil region" evidence="8">
    <location>
        <begin position="390"/>
        <end position="453"/>
    </location>
</feature>
<dbReference type="Pfam" id="PF00512">
    <property type="entry name" value="HisKA"/>
    <property type="match status" value="1"/>
</dbReference>
<keyword evidence="3" id="KW-0808">Transferase</keyword>
<feature type="transmembrane region" description="Helical" evidence="9">
    <location>
        <begin position="283"/>
        <end position="303"/>
    </location>
</feature>
<feature type="transmembrane region" description="Helical" evidence="9">
    <location>
        <begin position="309"/>
        <end position="330"/>
    </location>
</feature>
<evidence type="ECO:0000256" key="2">
    <source>
        <dbReference type="ARBA" id="ARBA00012438"/>
    </source>
</evidence>
<feature type="domain" description="Histidine kinase" evidence="10">
    <location>
        <begin position="460"/>
        <end position="671"/>
    </location>
</feature>